<reference evidence="1" key="1">
    <citation type="journal article" date="2023" name="IScience">
        <title>Live-bearing cockroach genome reveals convergent evolutionary mechanisms linked to viviparity in insects and beyond.</title>
        <authorList>
            <person name="Fouks B."/>
            <person name="Harrison M.C."/>
            <person name="Mikhailova A.A."/>
            <person name="Marchal E."/>
            <person name="English S."/>
            <person name="Carruthers M."/>
            <person name="Jennings E.C."/>
            <person name="Chiamaka E.L."/>
            <person name="Frigard R.A."/>
            <person name="Pippel M."/>
            <person name="Attardo G.M."/>
            <person name="Benoit J.B."/>
            <person name="Bornberg-Bauer E."/>
            <person name="Tobe S.S."/>
        </authorList>
    </citation>
    <scope>NUCLEOTIDE SEQUENCE</scope>
    <source>
        <strain evidence="1">Stay&amp;Tobe</strain>
    </source>
</reference>
<feature type="non-terminal residue" evidence="1">
    <location>
        <position position="1"/>
    </location>
</feature>
<organism evidence="1 2">
    <name type="scientific">Diploptera punctata</name>
    <name type="common">Pacific beetle cockroach</name>
    <dbReference type="NCBI Taxonomy" id="6984"/>
    <lineage>
        <taxon>Eukaryota</taxon>
        <taxon>Metazoa</taxon>
        <taxon>Ecdysozoa</taxon>
        <taxon>Arthropoda</taxon>
        <taxon>Hexapoda</taxon>
        <taxon>Insecta</taxon>
        <taxon>Pterygota</taxon>
        <taxon>Neoptera</taxon>
        <taxon>Polyneoptera</taxon>
        <taxon>Dictyoptera</taxon>
        <taxon>Blattodea</taxon>
        <taxon>Blaberoidea</taxon>
        <taxon>Blaberidae</taxon>
        <taxon>Diplopterinae</taxon>
        <taxon>Diploptera</taxon>
    </lineage>
</organism>
<reference evidence="1" key="2">
    <citation type="submission" date="2023-05" db="EMBL/GenBank/DDBJ databases">
        <authorList>
            <person name="Fouks B."/>
        </authorList>
    </citation>
    <scope>NUCLEOTIDE SEQUENCE</scope>
    <source>
        <strain evidence="1">Stay&amp;Tobe</strain>
        <tissue evidence="1">Testes</tissue>
    </source>
</reference>
<comment type="caution">
    <text evidence="1">The sequence shown here is derived from an EMBL/GenBank/DDBJ whole genome shotgun (WGS) entry which is preliminary data.</text>
</comment>
<dbReference type="AlphaFoldDB" id="A0AAD7ZJC1"/>
<dbReference type="EMBL" id="JASPKZ010007921">
    <property type="protein sequence ID" value="KAJ9581431.1"/>
    <property type="molecule type" value="Genomic_DNA"/>
</dbReference>
<proteinExistence type="predicted"/>
<evidence type="ECO:0000313" key="2">
    <source>
        <dbReference type="Proteomes" id="UP001233999"/>
    </source>
</evidence>
<sequence length="96" mass="10965">EVLVHQRIEHATLLSKSAEGNGTNKQSFIANARNSVARKLQNMNFRSLSPSMVSEFFESYVLFCLFFKSCCGEFLFFHSAQFEDAIKCLGEKINFK</sequence>
<protein>
    <submittedName>
        <fullName evidence="1">Uncharacterized protein</fullName>
    </submittedName>
</protein>
<feature type="non-terminal residue" evidence="1">
    <location>
        <position position="96"/>
    </location>
</feature>
<name>A0AAD7ZJC1_DIPPU</name>
<accession>A0AAD7ZJC1</accession>
<keyword evidence="2" id="KW-1185">Reference proteome</keyword>
<evidence type="ECO:0000313" key="1">
    <source>
        <dbReference type="EMBL" id="KAJ9581431.1"/>
    </source>
</evidence>
<dbReference type="Proteomes" id="UP001233999">
    <property type="component" value="Unassembled WGS sequence"/>
</dbReference>
<gene>
    <name evidence="1" type="ORF">L9F63_023399</name>
</gene>